<dbReference type="PRINTS" id="PR00727">
    <property type="entry name" value="LEADERPTASE"/>
</dbReference>
<protein>
    <recommendedName>
        <fullName evidence="4">Signal peptidase I</fullName>
        <ecNumber evidence="4">3.4.21.89</ecNumber>
    </recommendedName>
</protein>
<evidence type="ECO:0000259" key="5">
    <source>
        <dbReference type="Pfam" id="PF10502"/>
    </source>
</evidence>
<evidence type="ECO:0000256" key="2">
    <source>
        <dbReference type="ARBA" id="ARBA00009370"/>
    </source>
</evidence>
<dbReference type="GO" id="GO:0005886">
    <property type="term" value="C:plasma membrane"/>
    <property type="evidence" value="ECO:0007669"/>
    <property type="project" value="UniProtKB-SubCell"/>
</dbReference>
<reference evidence="6 7" key="1">
    <citation type="submission" date="2015-10" db="EMBL/GenBank/DDBJ databases">
        <title>Draft genome sequence of pyrrolomycin-producing Streptomyces vitaminophilus.</title>
        <authorList>
            <person name="Graham D.E."/>
            <person name="Mahan K.M."/>
            <person name="Klingeman D.M."/>
            <person name="Hettich R.L."/>
            <person name="Parry R.J."/>
        </authorList>
    </citation>
    <scope>NUCLEOTIDE SEQUENCE [LARGE SCALE GENOMIC DNA]</scope>
    <source>
        <strain evidence="6 7">ATCC 31673</strain>
    </source>
</reference>
<evidence type="ECO:0000256" key="4">
    <source>
        <dbReference type="RuleBase" id="RU362042"/>
    </source>
</evidence>
<dbReference type="GO" id="GO:0004252">
    <property type="term" value="F:serine-type endopeptidase activity"/>
    <property type="evidence" value="ECO:0007669"/>
    <property type="project" value="InterPro"/>
</dbReference>
<keyword evidence="4" id="KW-0472">Membrane</keyword>
<feature type="active site" evidence="3">
    <location>
        <position position="74"/>
    </location>
</feature>
<feature type="transmembrane region" description="Helical" evidence="4">
    <location>
        <begin position="190"/>
        <end position="212"/>
    </location>
</feature>
<dbReference type="SUPFAM" id="SSF51306">
    <property type="entry name" value="LexA/Signal peptidase"/>
    <property type="match status" value="1"/>
</dbReference>
<comment type="catalytic activity">
    <reaction evidence="4">
        <text>Cleavage of hydrophobic, N-terminal signal or leader sequences from secreted and periplasmic proteins.</text>
        <dbReference type="EC" id="3.4.21.89"/>
    </reaction>
</comment>
<evidence type="ECO:0000313" key="6">
    <source>
        <dbReference type="EMBL" id="KRV51182.1"/>
    </source>
</evidence>
<dbReference type="InterPro" id="IPR000223">
    <property type="entry name" value="Pept_S26A_signal_pept_1"/>
</dbReference>
<dbReference type="GO" id="GO:0006465">
    <property type="term" value="P:signal peptide processing"/>
    <property type="evidence" value="ECO:0007669"/>
    <property type="project" value="InterPro"/>
</dbReference>
<keyword evidence="4" id="KW-0378">Hydrolase</keyword>
<dbReference type="Proteomes" id="UP000050867">
    <property type="component" value="Unassembled WGS sequence"/>
</dbReference>
<organism evidence="6 7">
    <name type="scientific">Wenjunlia vitaminophila</name>
    <name type="common">Streptomyces vitaminophilus</name>
    <dbReference type="NCBI Taxonomy" id="76728"/>
    <lineage>
        <taxon>Bacteria</taxon>
        <taxon>Bacillati</taxon>
        <taxon>Actinomycetota</taxon>
        <taxon>Actinomycetes</taxon>
        <taxon>Kitasatosporales</taxon>
        <taxon>Streptomycetaceae</taxon>
        <taxon>Wenjunlia</taxon>
    </lineage>
</organism>
<keyword evidence="4" id="KW-1133">Transmembrane helix</keyword>
<dbReference type="Pfam" id="PF10502">
    <property type="entry name" value="Peptidase_S26"/>
    <property type="match status" value="1"/>
</dbReference>
<sequence length="226" mass="23461">MSNAAVGIGLVLLVGGFLLAVLEYRPFSVPTDSMAPTVSPGDRVIAQRIDGDEVRRGDVVVFEDPVWGDVSMLKRVIAVGGDTVACCDDEGRLTINGVPVREPYLGGGRASLTEFEATVPEGRLFLLGDNRGTSQDSRMHLADHQGTVPASAVTARMDGTVWPPSRMGFGGHEEAFGVVGPVSAPGPLRWLVVACLSGSVLILGGAAAGPVADRVGRRGTARRSGG</sequence>
<proteinExistence type="inferred from homology"/>
<keyword evidence="4" id="KW-0645">Protease</keyword>
<dbReference type="AlphaFoldDB" id="A0A0T6LYJ8"/>
<gene>
    <name evidence="6" type="ORF">AQ490_02000</name>
</gene>
<dbReference type="Gene3D" id="2.10.109.10">
    <property type="entry name" value="Umud Fragment, subunit A"/>
    <property type="match status" value="1"/>
</dbReference>
<evidence type="ECO:0000256" key="1">
    <source>
        <dbReference type="ARBA" id="ARBA00004401"/>
    </source>
</evidence>
<dbReference type="EC" id="3.4.21.89" evidence="4"/>
<name>A0A0T6LYJ8_WENVI</name>
<comment type="subcellular location">
    <subcellularLocation>
        <location evidence="1">Cell membrane</location>
        <topology evidence="1">Single-pass type II membrane protein</topology>
    </subcellularLocation>
    <subcellularLocation>
        <location evidence="4">Membrane</location>
        <topology evidence="4">Single-pass type II membrane protein</topology>
    </subcellularLocation>
</comment>
<comment type="caution">
    <text evidence="6">The sequence shown here is derived from an EMBL/GenBank/DDBJ whole genome shotgun (WGS) entry which is preliminary data.</text>
</comment>
<dbReference type="PANTHER" id="PTHR43390">
    <property type="entry name" value="SIGNAL PEPTIDASE I"/>
    <property type="match status" value="1"/>
</dbReference>
<dbReference type="InterPro" id="IPR019533">
    <property type="entry name" value="Peptidase_S26"/>
</dbReference>
<dbReference type="EMBL" id="LLZU01000002">
    <property type="protein sequence ID" value="KRV51182.1"/>
    <property type="molecule type" value="Genomic_DNA"/>
</dbReference>
<dbReference type="STRING" id="76728.AQ490_02000"/>
<evidence type="ECO:0000313" key="7">
    <source>
        <dbReference type="Proteomes" id="UP000050867"/>
    </source>
</evidence>
<keyword evidence="7" id="KW-1185">Reference proteome</keyword>
<dbReference type="eggNOG" id="COG0681">
    <property type="taxonomic scope" value="Bacteria"/>
</dbReference>
<accession>A0A0T6LYJ8</accession>
<dbReference type="InterPro" id="IPR036286">
    <property type="entry name" value="LexA/Signal_pep-like_sf"/>
</dbReference>
<feature type="domain" description="Peptidase S26" evidence="5">
    <location>
        <begin position="11"/>
        <end position="162"/>
    </location>
</feature>
<comment type="similarity">
    <text evidence="2 4">Belongs to the peptidase S26 family.</text>
</comment>
<dbReference type="CDD" id="cd06530">
    <property type="entry name" value="S26_SPase_I"/>
    <property type="match status" value="1"/>
</dbReference>
<feature type="active site" evidence="3">
    <location>
        <position position="33"/>
    </location>
</feature>
<dbReference type="NCBIfam" id="TIGR02227">
    <property type="entry name" value="sigpep_I_bact"/>
    <property type="match status" value="1"/>
</dbReference>
<evidence type="ECO:0000256" key="3">
    <source>
        <dbReference type="PIRSR" id="PIRSR600223-1"/>
    </source>
</evidence>
<dbReference type="PANTHER" id="PTHR43390:SF1">
    <property type="entry name" value="CHLOROPLAST PROCESSING PEPTIDASE"/>
    <property type="match status" value="1"/>
</dbReference>
<keyword evidence="4" id="KW-0812">Transmembrane</keyword>
<dbReference type="GO" id="GO:0009003">
    <property type="term" value="F:signal peptidase activity"/>
    <property type="evidence" value="ECO:0007669"/>
    <property type="project" value="UniProtKB-EC"/>
</dbReference>